<dbReference type="InterPro" id="IPR006837">
    <property type="entry name" value="Divergent_DAC"/>
</dbReference>
<feature type="region of interest" description="Disordered" evidence="1">
    <location>
        <begin position="38"/>
        <end position="103"/>
    </location>
</feature>
<gene>
    <name evidence="3" type="ORF">PSA7680_02033</name>
</gene>
<dbReference type="Gene3D" id="3.20.20.370">
    <property type="entry name" value="Glycoside hydrolase/deacetylase"/>
    <property type="match status" value="1"/>
</dbReference>
<feature type="compositionally biased region" description="Low complexity" evidence="1">
    <location>
        <begin position="186"/>
        <end position="238"/>
    </location>
</feature>
<dbReference type="OrthoDB" id="7658418at2"/>
<reference evidence="3 4" key="1">
    <citation type="submission" date="2017-03" db="EMBL/GenBank/DDBJ databases">
        <authorList>
            <person name="Afonso C.L."/>
            <person name="Miller P.J."/>
            <person name="Scott M.A."/>
            <person name="Spackman E."/>
            <person name="Goraichik I."/>
            <person name="Dimitrov K.M."/>
            <person name="Suarez D.L."/>
            <person name="Swayne D.E."/>
        </authorList>
    </citation>
    <scope>NUCLEOTIDE SEQUENCE [LARGE SCALE GENOMIC DNA]</scope>
    <source>
        <strain evidence="3 4">CECT 7680</strain>
    </source>
</reference>
<keyword evidence="4" id="KW-1185">Reference proteome</keyword>
<dbReference type="EMBL" id="FWFQ01000013">
    <property type="protein sequence ID" value="SLN41091.1"/>
    <property type="molecule type" value="Genomic_DNA"/>
</dbReference>
<dbReference type="InterPro" id="IPR011330">
    <property type="entry name" value="Glyco_hydro/deAcase_b/a-brl"/>
</dbReference>
<feature type="compositionally biased region" description="Low complexity" evidence="1">
    <location>
        <begin position="118"/>
        <end position="140"/>
    </location>
</feature>
<keyword evidence="2" id="KW-1133">Transmembrane helix</keyword>
<dbReference type="RefSeq" id="WP_139838611.1">
    <property type="nucleotide sequence ID" value="NZ_FWFQ01000013.1"/>
</dbReference>
<dbReference type="CDD" id="cd10936">
    <property type="entry name" value="CE4_DAC2"/>
    <property type="match status" value="1"/>
</dbReference>
<evidence type="ECO:0000313" key="3">
    <source>
        <dbReference type="EMBL" id="SLN41091.1"/>
    </source>
</evidence>
<feature type="transmembrane region" description="Helical" evidence="2">
    <location>
        <begin position="9"/>
        <end position="26"/>
    </location>
</feature>
<evidence type="ECO:0000313" key="4">
    <source>
        <dbReference type="Proteomes" id="UP000193409"/>
    </source>
</evidence>
<proteinExistence type="predicted"/>
<dbReference type="Proteomes" id="UP000193409">
    <property type="component" value="Unassembled WGS sequence"/>
</dbReference>
<organism evidence="3 4">
    <name type="scientific">Pseudoruegeria aquimaris</name>
    <dbReference type="NCBI Taxonomy" id="393663"/>
    <lineage>
        <taxon>Bacteria</taxon>
        <taxon>Pseudomonadati</taxon>
        <taxon>Pseudomonadota</taxon>
        <taxon>Alphaproteobacteria</taxon>
        <taxon>Rhodobacterales</taxon>
        <taxon>Roseobacteraceae</taxon>
        <taxon>Pseudoruegeria</taxon>
    </lineage>
</organism>
<sequence length="576" mass="57283">MLRGLLEGVFWGVVVSAVIAGFFLVLSDVRLLSTPNAPVGAIERPAGEVSAPESGAEAVADVQGAPGGQATGSAQAPKAGAPAAPATGAPETPALGAGTTEPLARPDLAEPEVALSVPEGSEGEPAPAAPSAAADGTTAPKEGPLPSVPAADTPLDMPLSAEAPQAPQPQGGAAAPQAPSEDEATADAPEAPQEATDAPALAAAPEAPETAPGAAAPDALPEGDPGAQAQAPQAGAGPELTPTAEAGESRPEDVAVLDRPTPSAMPGRPAAPLGGGSSPRLPVAPQAPEAPGDAADAPIRVPVEDIGNLAPQVRTNRLPTISRAGQPEAGAAQGAAGEAAEGVAAQAAPAGESLPALKAFAEPFEDDPTLPRMSVVLIDDGSGAVDPQAFAGFPLPLAFAIDPRRPDAAAAAYDYRAAGFEVVMLTEFAAGTDPSEVEVAMEAYRQAVPEAVAVFDTGANGAMADRALIQQLVAIARGNGMGVLSSPRGLNAAQQIAERQGVPAALVFRTFDGDGQSISTMKRYLNRAAFKAAQEGEVVMVGHTRADTIKALVEWVLDDRSSSVALAPVSAVLMNE</sequence>
<accession>A0A1Y5SJK0</accession>
<keyword evidence="2" id="KW-0812">Transmembrane</keyword>
<dbReference type="AlphaFoldDB" id="A0A1Y5SJK0"/>
<feature type="region of interest" description="Disordered" evidence="1">
    <location>
        <begin position="116"/>
        <end position="296"/>
    </location>
</feature>
<feature type="compositionally biased region" description="Low complexity" evidence="1">
    <location>
        <begin position="163"/>
        <end position="179"/>
    </location>
</feature>
<dbReference type="GO" id="GO:0005975">
    <property type="term" value="P:carbohydrate metabolic process"/>
    <property type="evidence" value="ECO:0007669"/>
    <property type="project" value="InterPro"/>
</dbReference>
<evidence type="ECO:0000256" key="2">
    <source>
        <dbReference type="SAM" id="Phobius"/>
    </source>
</evidence>
<dbReference type="SUPFAM" id="SSF88713">
    <property type="entry name" value="Glycoside hydrolase/deacetylase"/>
    <property type="match status" value="1"/>
</dbReference>
<dbReference type="Pfam" id="PF04748">
    <property type="entry name" value="Polysacc_deac_2"/>
    <property type="match status" value="1"/>
</dbReference>
<evidence type="ECO:0000256" key="1">
    <source>
        <dbReference type="SAM" id="MobiDB-lite"/>
    </source>
</evidence>
<feature type="compositionally biased region" description="Low complexity" evidence="1">
    <location>
        <begin position="284"/>
        <end position="296"/>
    </location>
</feature>
<keyword evidence="2" id="KW-0472">Membrane</keyword>
<feature type="compositionally biased region" description="Low complexity" evidence="1">
    <location>
        <begin position="72"/>
        <end position="100"/>
    </location>
</feature>
<name>A0A1Y5SJK0_9RHOB</name>
<protein>
    <submittedName>
        <fullName evidence="3">Divergent polysaccharide deacetylase</fullName>
    </submittedName>
</protein>